<sequence>MATQYAVDDSEWDEVKIINGYAMFTGYLSMGVRGLGVFIVTWTTVILLGGFVSDLGKVDFWCLTGIILIQTAGVLEFLLKEKLSDIVHSWWGLLVTLFTTVKDDKVERFQGKNKVIAYIMSCPLGVLYMLSLHTSAGVSLWRLIDTDFGNAGGANQKPALLALYSLAVAQGVLFGYKNIYGLVSGIWLVKFVAEHDTVDQDLVTEYLKEIVAGCEKDPSFATGRNLVTYGVDLMMEAKSNEGFFAGIRVLGGTIKDYCPRGRKVLAMHLLMTRLDSSTGHIIRRLLETVGPRSPCSREVRENAARIVALVARRGIHLDQSPAVIECISSLLDDSGNQQQYSQTDRIRREYGDKKLDKYYCTKVELLEVCHKLKNYERVELLDEYELDYLMHEHGHKRKYMERRRQNTVHGFDGLLTEAVNIIHQLALDEDNRRILSNTMLHKIVMAPLKLHRDNHDVCSVSSQLQMLEKCWVLTEWLVAAVEENNSQEQILEEGQPAVPSGGEEKSNGGKVQQDVEEEGQHFVQSIVDSALGNAVINNIKSAIKSIFDCFDCRAMQKKQGIQILQHLGLDMSFITDTESRTRRLTWILPLIFLSIDDSNCWMVSRFADRNKNMPDFSSIRRLASEKLSDMLREKHHEPLSEESARELQLVHFALGDLTTAFADDAEDISIRTHATIIMEGLCICYDPDYSGSAEEELLGILVEMIPKVVKEILIRCASTREETQARASDVEEGVSEHDVLASRMCENGNTDNERLQKALVSLCRDGYMGKNSRLKPQFEKIASKICKEQGRSLKYLKSFLV</sequence>
<feature type="region of interest" description="Disordered" evidence="1">
    <location>
        <begin position="488"/>
        <end position="514"/>
    </location>
</feature>
<keyword evidence="2" id="KW-1133">Transmembrane helix</keyword>
<organism evidence="3 4">
    <name type="scientific">Urochloa decumbens</name>
    <dbReference type="NCBI Taxonomy" id="240449"/>
    <lineage>
        <taxon>Eukaryota</taxon>
        <taxon>Viridiplantae</taxon>
        <taxon>Streptophyta</taxon>
        <taxon>Embryophyta</taxon>
        <taxon>Tracheophyta</taxon>
        <taxon>Spermatophyta</taxon>
        <taxon>Magnoliopsida</taxon>
        <taxon>Liliopsida</taxon>
        <taxon>Poales</taxon>
        <taxon>Poaceae</taxon>
        <taxon>PACMAD clade</taxon>
        <taxon>Panicoideae</taxon>
        <taxon>Panicodae</taxon>
        <taxon>Paniceae</taxon>
        <taxon>Melinidinae</taxon>
        <taxon>Urochloa</taxon>
    </lineage>
</organism>
<keyword evidence="2" id="KW-0472">Membrane</keyword>
<feature type="transmembrane region" description="Helical" evidence="2">
    <location>
        <begin position="32"/>
        <end position="52"/>
    </location>
</feature>
<dbReference type="AlphaFoldDB" id="A0ABC8VVV2"/>
<dbReference type="Proteomes" id="UP001497457">
    <property type="component" value="Chromosome 11b"/>
</dbReference>
<gene>
    <name evidence="3" type="ORF">URODEC1_LOCUS7352</name>
</gene>
<accession>A0ABC8VVV2</accession>
<dbReference type="PANTHER" id="PTHR33115:SF22">
    <property type="entry name" value="OS12G0449900 PROTEIN"/>
    <property type="match status" value="1"/>
</dbReference>
<dbReference type="PANTHER" id="PTHR33115">
    <property type="entry name" value="ARM REPEAT SUPERFAMILY PROTEIN"/>
    <property type="match status" value="1"/>
</dbReference>
<feature type="transmembrane region" description="Helical" evidence="2">
    <location>
        <begin position="115"/>
        <end position="138"/>
    </location>
</feature>
<evidence type="ECO:0000313" key="4">
    <source>
        <dbReference type="Proteomes" id="UP001497457"/>
    </source>
</evidence>
<evidence type="ECO:0000256" key="2">
    <source>
        <dbReference type="SAM" id="Phobius"/>
    </source>
</evidence>
<protein>
    <submittedName>
        <fullName evidence="3">Uncharacterized protein</fullName>
    </submittedName>
</protein>
<evidence type="ECO:0000313" key="3">
    <source>
        <dbReference type="EMBL" id="CAL4897619.1"/>
    </source>
</evidence>
<keyword evidence="4" id="KW-1185">Reference proteome</keyword>
<proteinExistence type="predicted"/>
<evidence type="ECO:0000256" key="1">
    <source>
        <dbReference type="SAM" id="MobiDB-lite"/>
    </source>
</evidence>
<name>A0ABC8VVV2_9POAL</name>
<reference evidence="3" key="1">
    <citation type="submission" date="2024-10" db="EMBL/GenBank/DDBJ databases">
        <authorList>
            <person name="Ryan C."/>
        </authorList>
    </citation>
    <scope>NUCLEOTIDE SEQUENCE [LARGE SCALE GENOMIC DNA]</scope>
</reference>
<dbReference type="EMBL" id="OZ075121">
    <property type="protein sequence ID" value="CAL4897619.1"/>
    <property type="molecule type" value="Genomic_DNA"/>
</dbReference>
<keyword evidence="2" id="KW-0812">Transmembrane</keyword>